<feature type="transmembrane region" description="Helical" evidence="1">
    <location>
        <begin position="49"/>
        <end position="66"/>
    </location>
</feature>
<dbReference type="EMBL" id="LBXZ01000001">
    <property type="protein sequence ID" value="KKR41152.1"/>
    <property type="molecule type" value="Genomic_DNA"/>
</dbReference>
<dbReference type="Proteomes" id="UP000034072">
    <property type="component" value="Unassembled WGS sequence"/>
</dbReference>
<evidence type="ECO:0000313" key="3">
    <source>
        <dbReference type="Proteomes" id="UP000034072"/>
    </source>
</evidence>
<reference evidence="2 3" key="1">
    <citation type="journal article" date="2015" name="Nature">
        <title>rRNA introns, odd ribosomes, and small enigmatic genomes across a large radiation of phyla.</title>
        <authorList>
            <person name="Brown C.T."/>
            <person name="Hug L.A."/>
            <person name="Thomas B.C."/>
            <person name="Sharon I."/>
            <person name="Castelle C.J."/>
            <person name="Singh A."/>
            <person name="Wilkins M.J."/>
            <person name="Williams K.H."/>
            <person name="Banfield J.F."/>
        </authorList>
    </citation>
    <scope>NUCLEOTIDE SEQUENCE [LARGE SCALE GENOMIC DNA]</scope>
</reference>
<keyword evidence="1" id="KW-1133">Transmembrane helix</keyword>
<proteinExistence type="predicted"/>
<feature type="transmembrane region" description="Helical" evidence="1">
    <location>
        <begin position="26"/>
        <end position="42"/>
    </location>
</feature>
<sequence>MLEILIPLAIFVLFFVAESINKLSEIQFTVFAIFSVVLIWLFKYNSGEFYLYFVGVILGVVIEIGMRTLGYQQIWPKAHLFGVPYWLPLIWGVGFVVIARIGIFLRTI</sequence>
<comment type="caution">
    <text evidence="2">The sequence shown here is derived from an EMBL/GenBank/DDBJ whole genome shotgun (WGS) entry which is preliminary data.</text>
</comment>
<name>A0A0G0TTE3_9BACT</name>
<organism evidence="2 3">
    <name type="scientific">Candidatus Yanofskybacteria bacterium GW2011_GWE2_40_11</name>
    <dbReference type="NCBI Taxonomy" id="1619033"/>
    <lineage>
        <taxon>Bacteria</taxon>
        <taxon>Candidatus Yanofskyibacteriota</taxon>
    </lineage>
</organism>
<protein>
    <submittedName>
        <fullName evidence="2">Uncharacterized protein</fullName>
    </submittedName>
</protein>
<keyword evidence="1" id="KW-0472">Membrane</keyword>
<accession>A0A0G0TTE3</accession>
<keyword evidence="1" id="KW-0812">Transmembrane</keyword>
<feature type="transmembrane region" description="Helical" evidence="1">
    <location>
        <begin position="86"/>
        <end position="105"/>
    </location>
</feature>
<gene>
    <name evidence="2" type="ORF">UT75_C0001G0056</name>
</gene>
<evidence type="ECO:0000313" key="2">
    <source>
        <dbReference type="EMBL" id="KKR41152.1"/>
    </source>
</evidence>
<evidence type="ECO:0000256" key="1">
    <source>
        <dbReference type="SAM" id="Phobius"/>
    </source>
</evidence>
<dbReference type="AlphaFoldDB" id="A0A0G0TTE3"/>